<keyword evidence="8" id="KW-1185">Reference proteome</keyword>
<evidence type="ECO:0000256" key="2">
    <source>
        <dbReference type="ARBA" id="ARBA00005722"/>
    </source>
</evidence>
<gene>
    <name evidence="7" type="ORF">CLV41_10225</name>
</gene>
<dbReference type="Proteomes" id="UP000236959">
    <property type="component" value="Unassembled WGS sequence"/>
</dbReference>
<dbReference type="AlphaFoldDB" id="A0A2S3UY18"/>
<evidence type="ECO:0000256" key="3">
    <source>
        <dbReference type="ARBA" id="ARBA00022729"/>
    </source>
</evidence>
<comment type="subcellular location">
    <subcellularLocation>
        <location evidence="1">Cell outer membrane</location>
    </subcellularLocation>
</comment>
<evidence type="ECO:0000256" key="5">
    <source>
        <dbReference type="ARBA" id="ARBA00023237"/>
    </source>
</evidence>
<comment type="caution">
    <text evidence="7">The sequence shown here is derived from an EMBL/GenBank/DDBJ whole genome shotgun (WGS) entry which is preliminary data.</text>
</comment>
<dbReference type="Pfam" id="PF06629">
    <property type="entry name" value="MipA"/>
    <property type="match status" value="1"/>
</dbReference>
<evidence type="ECO:0000256" key="1">
    <source>
        <dbReference type="ARBA" id="ARBA00004442"/>
    </source>
</evidence>
<organism evidence="7 8">
    <name type="scientific">Roseibium marinum</name>
    <dbReference type="NCBI Taxonomy" id="281252"/>
    <lineage>
        <taxon>Bacteria</taxon>
        <taxon>Pseudomonadati</taxon>
        <taxon>Pseudomonadota</taxon>
        <taxon>Alphaproteobacteria</taxon>
        <taxon>Hyphomicrobiales</taxon>
        <taxon>Stappiaceae</taxon>
        <taxon>Roseibium</taxon>
    </lineage>
</organism>
<dbReference type="PANTHER" id="PTHR38776">
    <property type="entry name" value="MLTA-INTERACTING PROTEIN-RELATED"/>
    <property type="match status" value="1"/>
</dbReference>
<reference evidence="7 8" key="1">
    <citation type="submission" date="2018-01" db="EMBL/GenBank/DDBJ databases">
        <title>Genomic Encyclopedia of Archaeal and Bacterial Type Strains, Phase II (KMG-II): from individual species to whole genera.</title>
        <authorList>
            <person name="Goeker M."/>
        </authorList>
    </citation>
    <scope>NUCLEOTIDE SEQUENCE [LARGE SCALE GENOMIC DNA]</scope>
    <source>
        <strain evidence="7 8">DSM 17023</strain>
    </source>
</reference>
<dbReference type="PANTHER" id="PTHR38776:SF1">
    <property type="entry name" value="MLTA-INTERACTING PROTEIN-RELATED"/>
    <property type="match status" value="1"/>
</dbReference>
<comment type="similarity">
    <text evidence="2">Belongs to the MipA/OmpV family.</text>
</comment>
<dbReference type="EMBL" id="PPCN01000002">
    <property type="protein sequence ID" value="POF32622.1"/>
    <property type="molecule type" value="Genomic_DNA"/>
</dbReference>
<dbReference type="SUPFAM" id="SSF56925">
    <property type="entry name" value="OMPA-like"/>
    <property type="match status" value="1"/>
</dbReference>
<dbReference type="InterPro" id="IPR011250">
    <property type="entry name" value="OMP/PagP_B-barrel"/>
</dbReference>
<evidence type="ECO:0000256" key="6">
    <source>
        <dbReference type="SAM" id="SignalP"/>
    </source>
</evidence>
<name>A0A2S3UY18_9HYPH</name>
<keyword evidence="4" id="KW-0472">Membrane</keyword>
<dbReference type="GO" id="GO:0009279">
    <property type="term" value="C:cell outer membrane"/>
    <property type="evidence" value="ECO:0007669"/>
    <property type="project" value="UniProtKB-SubCell"/>
</dbReference>
<keyword evidence="3 6" id="KW-0732">Signal</keyword>
<evidence type="ECO:0000313" key="7">
    <source>
        <dbReference type="EMBL" id="POF32622.1"/>
    </source>
</evidence>
<feature type="signal peptide" evidence="6">
    <location>
        <begin position="1"/>
        <end position="28"/>
    </location>
</feature>
<evidence type="ECO:0000313" key="8">
    <source>
        <dbReference type="Proteomes" id="UP000236959"/>
    </source>
</evidence>
<evidence type="ECO:0000256" key="4">
    <source>
        <dbReference type="ARBA" id="ARBA00023136"/>
    </source>
</evidence>
<proteinExistence type="inferred from homology"/>
<keyword evidence="5" id="KW-0998">Cell outer membrane</keyword>
<dbReference type="InterPro" id="IPR010583">
    <property type="entry name" value="MipA"/>
</dbReference>
<sequence>MDVIRMMKLLSRAALALSLTAISGAALAESGQLSTQDASKQFVVDLGIGAIVKPRYEAADSYLVYPFPIISVGRFYLPVFGQVTDGARRTGPFLYPAFNFIGERKASDSADLRGTKTVDWALELGLGGGYRTQHFRAFAELRQGINGHTGQVGQLGLDGIIYPHEKWEVSFGPRADFASEEYMDTYFGVSASEAANSGGRLTAYSPSAGFKSLGVAARASYDWNDDVRLHLQGGYDRLVGDAANSPIAEGGSKDQFSVGVGVSYRFAFDLF</sequence>
<protein>
    <submittedName>
        <fullName evidence="7">Outer membrane scaffolding protein for murein synthesis (MipA/OmpV family)</fullName>
    </submittedName>
</protein>
<accession>A0A2S3UY18</accession>
<feature type="chain" id="PRO_5015460174" evidence="6">
    <location>
        <begin position="29"/>
        <end position="271"/>
    </location>
</feature>
<dbReference type="RefSeq" id="WP_208987358.1">
    <property type="nucleotide sequence ID" value="NZ_PPCN01000002.1"/>
</dbReference>